<proteinExistence type="predicted"/>
<accession>K9E876</accession>
<sequence>MDEYIIHGNATKAAINAGYSKKTAGAQAGRLLHNVKISQAIKRRTEQLFDEKAMSVAEAIALSSSIARGEPQTSHFKETDKQKDEVTKETERQYTPSVEDRQRSLEHILKIHGAFTDRSEIELTGGVQFIDDIDPEDE</sequence>
<feature type="compositionally biased region" description="Basic and acidic residues" evidence="3">
    <location>
        <begin position="75"/>
        <end position="100"/>
    </location>
</feature>
<dbReference type="PANTHER" id="PTHR41328:SF2">
    <property type="entry name" value="TERMINASE SMALL SUBUNIT"/>
    <property type="match status" value="1"/>
</dbReference>
<dbReference type="EMBL" id="AGXA01000021">
    <property type="protein sequence ID" value="EKU93374.1"/>
    <property type="molecule type" value="Genomic_DNA"/>
</dbReference>
<name>K9E876_9LACT</name>
<feature type="region of interest" description="Disordered" evidence="3">
    <location>
        <begin position="67"/>
        <end position="100"/>
    </location>
</feature>
<dbReference type="InterPro" id="IPR038713">
    <property type="entry name" value="Terminase_Gp1_N_sf"/>
</dbReference>
<dbReference type="InterPro" id="IPR005335">
    <property type="entry name" value="Terminase_ssu"/>
</dbReference>
<evidence type="ECO:0000313" key="5">
    <source>
        <dbReference type="Proteomes" id="UP000009875"/>
    </source>
</evidence>
<dbReference type="Proteomes" id="UP000009875">
    <property type="component" value="Unassembled WGS sequence"/>
</dbReference>
<dbReference type="HOGENOM" id="CLU_064914_5_2_9"/>
<keyword evidence="1" id="KW-1188">Viral release from host cell</keyword>
<evidence type="ECO:0000256" key="3">
    <source>
        <dbReference type="SAM" id="MobiDB-lite"/>
    </source>
</evidence>
<dbReference type="Gene3D" id="1.10.10.1400">
    <property type="entry name" value="Terminase, small subunit, N-terminal DNA-binding domain, HTH motif"/>
    <property type="match status" value="1"/>
</dbReference>
<gene>
    <name evidence="4" type="ORF">HMPREF9698_01122</name>
</gene>
<dbReference type="PANTHER" id="PTHR41328">
    <property type="entry name" value="TERMINASE SMALL SUBUNIT-RELATED"/>
    <property type="match status" value="1"/>
</dbReference>
<evidence type="ECO:0008006" key="6">
    <source>
        <dbReference type="Google" id="ProtNLM"/>
    </source>
</evidence>
<keyword evidence="5" id="KW-1185">Reference proteome</keyword>
<dbReference type="AlphaFoldDB" id="K9E876"/>
<reference evidence="4 5" key="1">
    <citation type="submission" date="2012-09" db="EMBL/GenBank/DDBJ databases">
        <title>The Genome Sequence of Alloiococcus otitis ATCC 51267.</title>
        <authorList>
            <consortium name="The Broad Institute Genome Sequencing Platform"/>
            <person name="Earl A."/>
            <person name="Ward D."/>
            <person name="Feldgarden M."/>
            <person name="Gevers D."/>
            <person name="Huys G."/>
            <person name="Walker B."/>
            <person name="Young S.K."/>
            <person name="Zeng Q."/>
            <person name="Gargeya S."/>
            <person name="Fitzgerald M."/>
            <person name="Haas B."/>
            <person name="Abouelleil A."/>
            <person name="Alvarado L."/>
            <person name="Arachchi H.M."/>
            <person name="Berlin A.M."/>
            <person name="Chapman S.B."/>
            <person name="Goldberg J."/>
            <person name="Griggs A."/>
            <person name="Gujja S."/>
            <person name="Hansen M."/>
            <person name="Howarth C."/>
            <person name="Imamovic A."/>
            <person name="Larimer J."/>
            <person name="McCowen C."/>
            <person name="Montmayeur A."/>
            <person name="Murphy C."/>
            <person name="Neiman D."/>
            <person name="Pearson M."/>
            <person name="Priest M."/>
            <person name="Roberts A."/>
            <person name="Saif S."/>
            <person name="Shea T."/>
            <person name="Sisk P."/>
            <person name="Sykes S."/>
            <person name="Wortman J."/>
            <person name="Nusbaum C."/>
            <person name="Birren B."/>
        </authorList>
    </citation>
    <scope>NUCLEOTIDE SEQUENCE [LARGE SCALE GENOMIC DNA]</scope>
    <source>
        <strain evidence="4 5">ATCC 51267</strain>
    </source>
</reference>
<evidence type="ECO:0000313" key="4">
    <source>
        <dbReference type="EMBL" id="EKU93374.1"/>
    </source>
</evidence>
<organism evidence="4 5">
    <name type="scientific">Alloiococcus otitis ATCC 51267</name>
    <dbReference type="NCBI Taxonomy" id="883081"/>
    <lineage>
        <taxon>Bacteria</taxon>
        <taxon>Bacillati</taxon>
        <taxon>Bacillota</taxon>
        <taxon>Bacilli</taxon>
        <taxon>Lactobacillales</taxon>
        <taxon>Carnobacteriaceae</taxon>
        <taxon>Alloiococcus</taxon>
    </lineage>
</organism>
<dbReference type="Pfam" id="PF03592">
    <property type="entry name" value="Terminase_2"/>
    <property type="match status" value="1"/>
</dbReference>
<protein>
    <recommendedName>
        <fullName evidence="6">Terminase small subunit</fullName>
    </recommendedName>
</protein>
<dbReference type="STRING" id="883081.HMPREF9698_01122"/>
<evidence type="ECO:0000256" key="2">
    <source>
        <dbReference type="ARBA" id="ARBA00023219"/>
    </source>
</evidence>
<evidence type="ECO:0000256" key="1">
    <source>
        <dbReference type="ARBA" id="ARBA00022612"/>
    </source>
</evidence>
<dbReference type="InterPro" id="IPR052404">
    <property type="entry name" value="SPP1-like_terminase"/>
</dbReference>
<dbReference type="GO" id="GO:0051276">
    <property type="term" value="P:chromosome organization"/>
    <property type="evidence" value="ECO:0007669"/>
    <property type="project" value="InterPro"/>
</dbReference>
<comment type="caution">
    <text evidence="4">The sequence shown here is derived from an EMBL/GenBank/DDBJ whole genome shotgun (WGS) entry which is preliminary data.</text>
</comment>
<dbReference type="eggNOG" id="COG3728">
    <property type="taxonomic scope" value="Bacteria"/>
</dbReference>
<keyword evidence="2" id="KW-0231">Viral genome packaging</keyword>